<evidence type="ECO:0000259" key="6">
    <source>
        <dbReference type="Pfam" id="PF00206"/>
    </source>
</evidence>
<reference evidence="8 9" key="1">
    <citation type="submission" date="2014-04" db="EMBL/GenBank/DDBJ databases">
        <title>Whole genome sequence of 'Brachyspira hampsonii' D13-03603F2.</title>
        <authorList>
            <person name="Patterson A.H."/>
            <person name="Chaban B."/>
            <person name="Fernando C."/>
            <person name="Harding J.C."/>
            <person name="Hill J.E."/>
        </authorList>
    </citation>
    <scope>NUCLEOTIDE SEQUENCE [LARGE SCALE GENOMIC DNA]</scope>
    <source>
        <strain evidence="8 9">D13-03603F2</strain>
    </source>
</reference>
<dbReference type="RefSeq" id="WP_104619052.1">
    <property type="nucleotide sequence ID" value="NZ_JJMJ01000230.1"/>
</dbReference>
<evidence type="ECO:0000256" key="3">
    <source>
        <dbReference type="ARBA" id="ARBA00012338"/>
    </source>
</evidence>
<evidence type="ECO:0000256" key="1">
    <source>
        <dbReference type="ARBA" id="ARBA00000985"/>
    </source>
</evidence>
<dbReference type="Gene3D" id="1.10.275.10">
    <property type="entry name" value="Fumarase/aspartase (N-terminal domain)"/>
    <property type="match status" value="1"/>
</dbReference>
<evidence type="ECO:0000313" key="8">
    <source>
        <dbReference type="EMBL" id="PPS21100.1"/>
    </source>
</evidence>
<dbReference type="Gene3D" id="1.20.200.10">
    <property type="entry name" value="Fumarase/aspartase (Central domain)"/>
    <property type="match status" value="1"/>
</dbReference>
<comment type="pathway">
    <text evidence="2 5">Amino-acid biosynthesis; L-arginine biosynthesis; L-arginine from L-ornithine and carbamoyl phosphate: step 3/3.</text>
</comment>
<dbReference type="SUPFAM" id="SSF48557">
    <property type="entry name" value="L-aspartase-like"/>
    <property type="match status" value="1"/>
</dbReference>
<dbReference type="InterPro" id="IPR029419">
    <property type="entry name" value="Arg_succ_lyase_C"/>
</dbReference>
<dbReference type="PRINTS" id="PR00149">
    <property type="entry name" value="FUMRATELYASE"/>
</dbReference>
<dbReference type="InterPro" id="IPR009049">
    <property type="entry name" value="Argininosuccinate_lyase"/>
</dbReference>
<evidence type="ECO:0000259" key="7">
    <source>
        <dbReference type="Pfam" id="PF14698"/>
    </source>
</evidence>
<dbReference type="Gene3D" id="1.10.40.30">
    <property type="entry name" value="Fumarase/aspartase (C-terminal domain)"/>
    <property type="match status" value="1"/>
</dbReference>
<keyword evidence="5" id="KW-0028">Amino-acid biosynthesis</keyword>
<dbReference type="InterPro" id="IPR000362">
    <property type="entry name" value="Fumarate_lyase_fam"/>
</dbReference>
<dbReference type="Pfam" id="PF00206">
    <property type="entry name" value="Lyase_1"/>
    <property type="match status" value="1"/>
</dbReference>
<dbReference type="NCBIfam" id="TIGR00838">
    <property type="entry name" value="argH"/>
    <property type="match status" value="1"/>
</dbReference>
<dbReference type="InterPro" id="IPR008948">
    <property type="entry name" value="L-Aspartase-like"/>
</dbReference>
<proteinExistence type="inferred from homology"/>
<keyword evidence="5" id="KW-0963">Cytoplasm</keyword>
<keyword evidence="9" id="KW-1185">Reference proteome</keyword>
<dbReference type="InterPro" id="IPR024083">
    <property type="entry name" value="Fumarase/histidase_N"/>
</dbReference>
<evidence type="ECO:0000256" key="4">
    <source>
        <dbReference type="ARBA" id="ARBA00022571"/>
    </source>
</evidence>
<comment type="subcellular location">
    <subcellularLocation>
        <location evidence="5">Cytoplasm</location>
    </subcellularLocation>
</comment>
<keyword evidence="5 8" id="KW-0456">Lyase</keyword>
<dbReference type="Pfam" id="PF14698">
    <property type="entry name" value="ASL_C2"/>
    <property type="match status" value="1"/>
</dbReference>
<evidence type="ECO:0000313" key="9">
    <source>
        <dbReference type="Proteomes" id="UP000238924"/>
    </source>
</evidence>
<feature type="domain" description="Fumarate lyase N-terminal" evidence="6">
    <location>
        <begin position="8"/>
        <end position="302"/>
    </location>
</feature>
<dbReference type="Proteomes" id="UP000238924">
    <property type="component" value="Unassembled WGS sequence"/>
</dbReference>
<comment type="catalytic activity">
    <reaction evidence="1 5">
        <text>2-(N(omega)-L-arginino)succinate = fumarate + L-arginine</text>
        <dbReference type="Rhea" id="RHEA:24020"/>
        <dbReference type="ChEBI" id="CHEBI:29806"/>
        <dbReference type="ChEBI" id="CHEBI:32682"/>
        <dbReference type="ChEBI" id="CHEBI:57472"/>
        <dbReference type="EC" id="4.3.2.1"/>
    </reaction>
</comment>
<protein>
    <recommendedName>
        <fullName evidence="3 5">Argininosuccinate lyase</fullName>
        <shortName evidence="5">ASAL</shortName>
        <ecNumber evidence="3 5">4.3.2.1</ecNumber>
    </recommendedName>
    <alternativeName>
        <fullName evidence="5">Arginosuccinase</fullName>
    </alternativeName>
</protein>
<comment type="caution">
    <text evidence="8">The sequence shown here is derived from an EMBL/GenBank/DDBJ whole genome shotgun (WGS) entry which is preliminary data.</text>
</comment>
<dbReference type="PRINTS" id="PR00145">
    <property type="entry name" value="ARGSUCLYASE"/>
</dbReference>
<dbReference type="InterPro" id="IPR022761">
    <property type="entry name" value="Fumarate_lyase_N"/>
</dbReference>
<keyword evidence="4 5" id="KW-0055">Arginine biosynthesis</keyword>
<accession>A0ABX5B1K4</accession>
<name>A0ABX5B1K4_9SPIR</name>
<evidence type="ECO:0000256" key="2">
    <source>
        <dbReference type="ARBA" id="ARBA00004941"/>
    </source>
</evidence>
<dbReference type="PANTHER" id="PTHR43814">
    <property type="entry name" value="ARGININOSUCCINATE LYASE"/>
    <property type="match status" value="1"/>
</dbReference>
<dbReference type="EMBL" id="JJMJ01000230">
    <property type="protein sequence ID" value="PPS21100.1"/>
    <property type="molecule type" value="Genomic_DNA"/>
</dbReference>
<organism evidence="8 9">
    <name type="scientific">Brachyspira murdochii</name>
    <dbReference type="NCBI Taxonomy" id="84378"/>
    <lineage>
        <taxon>Bacteria</taxon>
        <taxon>Pseudomonadati</taxon>
        <taxon>Spirochaetota</taxon>
        <taxon>Spirochaetia</taxon>
        <taxon>Brachyspirales</taxon>
        <taxon>Brachyspiraceae</taxon>
        <taxon>Brachyspira</taxon>
    </lineage>
</organism>
<dbReference type="EC" id="4.3.2.1" evidence="3 5"/>
<dbReference type="CDD" id="cd01359">
    <property type="entry name" value="Argininosuccinate_lyase"/>
    <property type="match status" value="1"/>
</dbReference>
<dbReference type="HAMAP" id="MF_00006">
    <property type="entry name" value="Arg_succ_lyase"/>
    <property type="match status" value="1"/>
</dbReference>
<evidence type="ECO:0000256" key="5">
    <source>
        <dbReference type="HAMAP-Rule" id="MF_00006"/>
    </source>
</evidence>
<dbReference type="InterPro" id="IPR020557">
    <property type="entry name" value="Fumarate_lyase_CS"/>
</dbReference>
<gene>
    <name evidence="5" type="primary">argH</name>
    <name evidence="8" type="ORF">DJ52_12775</name>
</gene>
<sequence length="463" mass="52829">MKEKLWGGRFSKALNKEANDFNSSLPFDCKMYKEDILGSIAHAKMLGECSIIPLDESVTIINGLKQILEEIENNKLQFDFELEDIHTQIEKWLIEKVGEVGKKVHTGRSRNDQVALDLRMYLKNETENIKSLILNLISVLISIQKENTKTYMSGYTHLQMAQVITFAHYLGAYVEMFKRDFERLNDAYKRIDVMPLGAGALACSTYNIDNKKTAETLNFKNVMLNSLDAVSDRDFVIETEADLSIIMMHLSRFSEELILYSTSEFKFIEFDDEFTTGSSLMPQKKNPDILELIRGKTGRVYGNLFSILTVMKSLPLAYNKDMQEDKEGIFDSLKNAANCLSILPNVLKTMKINKENMLNSVNEGFLNATEVADYLVRKGIPFRDAHSISGRLVVYCINNNKNLSSLNIEEYKKECSLFEDDIYSFITPEAQIANKTMLGSPNENAVMEVIKINENWLDNNKMS</sequence>
<feature type="domain" description="Argininosuccinate lyase C-terminal" evidence="7">
    <location>
        <begin position="365"/>
        <end position="432"/>
    </location>
</feature>
<dbReference type="GO" id="GO:0016829">
    <property type="term" value="F:lyase activity"/>
    <property type="evidence" value="ECO:0007669"/>
    <property type="project" value="UniProtKB-KW"/>
</dbReference>
<comment type="similarity">
    <text evidence="5">Belongs to the lyase 1 family. Argininosuccinate lyase subfamily.</text>
</comment>
<dbReference type="PROSITE" id="PS00163">
    <property type="entry name" value="FUMARATE_LYASES"/>
    <property type="match status" value="1"/>
</dbReference>
<dbReference type="PANTHER" id="PTHR43814:SF1">
    <property type="entry name" value="ARGININOSUCCINATE LYASE"/>
    <property type="match status" value="1"/>
</dbReference>